<reference evidence="3 4" key="1">
    <citation type="submission" date="2018-06" db="EMBL/GenBank/DDBJ databases">
        <title>Sphaerisporangium craniellae sp. nov., isolated from a marine sponge in the South China Sea.</title>
        <authorList>
            <person name="Li L."/>
        </authorList>
    </citation>
    <scope>NUCLEOTIDE SEQUENCE [LARGE SCALE GENOMIC DNA]</scope>
    <source>
        <strain evidence="3 4">LHW63015</strain>
    </source>
</reference>
<evidence type="ECO:0000256" key="2">
    <source>
        <dbReference type="ARBA" id="ARBA00022801"/>
    </source>
</evidence>
<name>A0A366M6G5_9ACTN</name>
<comment type="caution">
    <text evidence="3">The sequence shown here is derived from an EMBL/GenBank/DDBJ whole genome shotgun (WGS) entry which is preliminary data.</text>
</comment>
<keyword evidence="4" id="KW-1185">Reference proteome</keyword>
<evidence type="ECO:0000313" key="3">
    <source>
        <dbReference type="EMBL" id="RBQ21042.1"/>
    </source>
</evidence>
<proteinExistence type="predicted"/>
<dbReference type="Proteomes" id="UP000253303">
    <property type="component" value="Unassembled WGS sequence"/>
</dbReference>
<evidence type="ECO:0000256" key="1">
    <source>
        <dbReference type="ARBA" id="ARBA00022722"/>
    </source>
</evidence>
<dbReference type="GO" id="GO:0004521">
    <property type="term" value="F:RNA endonuclease activity"/>
    <property type="evidence" value="ECO:0007669"/>
    <property type="project" value="InterPro"/>
</dbReference>
<organism evidence="3 4">
    <name type="scientific">Spongiactinospora rosea</name>
    <dbReference type="NCBI Taxonomy" id="2248750"/>
    <lineage>
        <taxon>Bacteria</taxon>
        <taxon>Bacillati</taxon>
        <taxon>Actinomycetota</taxon>
        <taxon>Actinomycetes</taxon>
        <taxon>Streptosporangiales</taxon>
        <taxon>Streptosporangiaceae</taxon>
        <taxon>Spongiactinospora</taxon>
    </lineage>
</organism>
<dbReference type="AlphaFoldDB" id="A0A366M6G5"/>
<dbReference type="GO" id="GO:0003723">
    <property type="term" value="F:RNA binding"/>
    <property type="evidence" value="ECO:0007669"/>
    <property type="project" value="InterPro"/>
</dbReference>
<gene>
    <name evidence="3" type="ORF">DP939_08290</name>
</gene>
<dbReference type="EMBL" id="QMEY01000002">
    <property type="protein sequence ID" value="RBQ21042.1"/>
    <property type="molecule type" value="Genomic_DNA"/>
</dbReference>
<dbReference type="Gene3D" id="3.10.450.30">
    <property type="entry name" value="Microbial ribonucleases"/>
    <property type="match status" value="1"/>
</dbReference>
<keyword evidence="2" id="KW-0378">Hydrolase</keyword>
<dbReference type="InterPro" id="IPR016191">
    <property type="entry name" value="Ribonuclease/ribotoxin"/>
</dbReference>
<dbReference type="Pfam" id="PF00545">
    <property type="entry name" value="Ribonuclease"/>
    <property type="match status" value="1"/>
</dbReference>
<keyword evidence="1" id="KW-0540">Nuclease</keyword>
<dbReference type="InterPro" id="IPR000026">
    <property type="entry name" value="N1-like"/>
</dbReference>
<evidence type="ECO:0000313" key="4">
    <source>
        <dbReference type="Proteomes" id="UP000253303"/>
    </source>
</evidence>
<dbReference type="SUPFAM" id="SSF53933">
    <property type="entry name" value="Microbial ribonucleases"/>
    <property type="match status" value="1"/>
</dbReference>
<sequence length="137" mass="15017">MIGAYPPCVGGGFVRVVRWLFAVVVAVALGGTPAVADVYGSCAVPRCADAREAVSVWKSKGTPGGRGWYRWPDGRYNFSGGRFANREGQLPAGGRYSEYDVYSRRRGAPRDGYRLVIDRGSGRAWFSPDHYDDVHLL</sequence>
<protein>
    <submittedName>
        <fullName evidence="3">Ribonuclease N</fullName>
    </submittedName>
</protein>
<dbReference type="GO" id="GO:0016787">
    <property type="term" value="F:hydrolase activity"/>
    <property type="evidence" value="ECO:0007669"/>
    <property type="project" value="UniProtKB-KW"/>
</dbReference>
<dbReference type="OrthoDB" id="4206279at2"/>
<accession>A0A366M6G5</accession>